<dbReference type="NCBIfam" id="TIGR03013">
    <property type="entry name" value="EpsB_2"/>
    <property type="match status" value="1"/>
</dbReference>
<evidence type="ECO:0000259" key="8">
    <source>
        <dbReference type="Pfam" id="PF02397"/>
    </source>
</evidence>
<dbReference type="NCBIfam" id="TIGR03025">
    <property type="entry name" value="EPS_sugtrans"/>
    <property type="match status" value="1"/>
</dbReference>
<sequence length="462" mass="52893">MLQIFKQYYPVRNALFVVGEGLFIFASVIIASWLLIGIDFVIEDRTLVLKTLLIAFVCQMCLYYNDLYDMKVTDSYQELIIRLMQALGASAILLAVVYFIFPVCIIGRGIFIVSICFVVAFIVIWRIAYTHILNNGIFDKKIILLGSGELARNIHREINENKDCGYQVAAVVKDDCEGASPVVSPNICRNNYADLCRNAKDLDIDKIVVAIEERRSGFPTRQLLQCRVDGIEVIEGTSFYEMLTGKLIVEKINPSWLIFSEGFKKSWMRRVIKRTGDLLLSVVMLFFLSPILGIVAVLIKLDSKGPVFFSQERVGEKRKAYMVHKFRSMVQDAEKKSGPVWAQSNDNRVTRVGKFIRKWRIDEFPQLFNVIKGEMSFVGPRPEREFFVKELEEAIPYYAERFSVKPGVTGWAQVSYPYGASVEDAKEKLNYDLFYIKNMSIFMDLMVIMRTVKTVLFGEGAR</sequence>
<dbReference type="InterPro" id="IPR003362">
    <property type="entry name" value="Bact_transf"/>
</dbReference>
<organism evidence="9 10">
    <name type="scientific">Desulfosarcina ovata subsp. ovata</name>
    <dbReference type="NCBI Taxonomy" id="2752305"/>
    <lineage>
        <taxon>Bacteria</taxon>
        <taxon>Pseudomonadati</taxon>
        <taxon>Thermodesulfobacteriota</taxon>
        <taxon>Desulfobacteria</taxon>
        <taxon>Desulfobacterales</taxon>
        <taxon>Desulfosarcinaceae</taxon>
        <taxon>Desulfosarcina</taxon>
    </lineage>
</organism>
<keyword evidence="10" id="KW-1185">Reference proteome</keyword>
<evidence type="ECO:0000256" key="2">
    <source>
        <dbReference type="ARBA" id="ARBA00006464"/>
    </source>
</evidence>
<dbReference type="Gene3D" id="3.40.50.720">
    <property type="entry name" value="NAD(P)-binding Rossmann-like Domain"/>
    <property type="match status" value="1"/>
</dbReference>
<dbReference type="AlphaFoldDB" id="A0A5K8A8D7"/>
<reference evidence="9 10" key="1">
    <citation type="submission" date="2019-11" db="EMBL/GenBank/DDBJ databases">
        <title>Comparative genomics of hydrocarbon-degrading Desulfosarcina strains.</title>
        <authorList>
            <person name="Watanabe M."/>
            <person name="Kojima H."/>
            <person name="Fukui M."/>
        </authorList>
    </citation>
    <scope>NUCLEOTIDE SEQUENCE [LARGE SCALE GENOMIC DNA]</scope>
    <source>
        <strain evidence="10">oXyS1</strain>
    </source>
</reference>
<dbReference type="PANTHER" id="PTHR30576">
    <property type="entry name" value="COLANIC BIOSYNTHESIS UDP-GLUCOSE LIPID CARRIER TRANSFERASE"/>
    <property type="match status" value="1"/>
</dbReference>
<evidence type="ECO:0000256" key="3">
    <source>
        <dbReference type="ARBA" id="ARBA00022679"/>
    </source>
</evidence>
<comment type="subcellular location">
    <subcellularLocation>
        <location evidence="1">Membrane</location>
        <topology evidence="1">Multi-pass membrane protein</topology>
    </subcellularLocation>
</comment>
<evidence type="ECO:0000256" key="7">
    <source>
        <dbReference type="SAM" id="Phobius"/>
    </source>
</evidence>
<keyword evidence="6 7" id="KW-0472">Membrane</keyword>
<evidence type="ECO:0000256" key="5">
    <source>
        <dbReference type="ARBA" id="ARBA00022989"/>
    </source>
</evidence>
<gene>
    <name evidence="9" type="ORF">DSCOOX_17840</name>
</gene>
<evidence type="ECO:0000313" key="10">
    <source>
        <dbReference type="Proteomes" id="UP000422108"/>
    </source>
</evidence>
<feature type="transmembrane region" description="Helical" evidence="7">
    <location>
        <begin position="79"/>
        <end position="100"/>
    </location>
</feature>
<keyword evidence="4 7" id="KW-0812">Transmembrane</keyword>
<protein>
    <submittedName>
        <fullName evidence="9">Glycosyl transferase</fullName>
    </submittedName>
</protein>
<dbReference type="EMBL" id="AP021879">
    <property type="protein sequence ID" value="BBO88604.1"/>
    <property type="molecule type" value="Genomic_DNA"/>
</dbReference>
<accession>A0A5K8A8D7</accession>
<proteinExistence type="inferred from homology"/>
<evidence type="ECO:0000256" key="6">
    <source>
        <dbReference type="ARBA" id="ARBA00023136"/>
    </source>
</evidence>
<evidence type="ECO:0000256" key="4">
    <source>
        <dbReference type="ARBA" id="ARBA00022692"/>
    </source>
</evidence>
<dbReference type="Pfam" id="PF13727">
    <property type="entry name" value="CoA_binding_3"/>
    <property type="match status" value="1"/>
</dbReference>
<evidence type="ECO:0000256" key="1">
    <source>
        <dbReference type="ARBA" id="ARBA00004141"/>
    </source>
</evidence>
<name>A0A5K8A8D7_9BACT</name>
<feature type="domain" description="Bacterial sugar transferase" evidence="8">
    <location>
        <begin position="273"/>
        <end position="456"/>
    </location>
</feature>
<dbReference type="GO" id="GO:0009242">
    <property type="term" value="P:colanic acid biosynthetic process"/>
    <property type="evidence" value="ECO:0007669"/>
    <property type="project" value="TreeGrafter"/>
</dbReference>
<dbReference type="GO" id="GO:0089702">
    <property type="term" value="F:undecaprenyl-phosphate glucose phosphotransferase activity"/>
    <property type="evidence" value="ECO:0007669"/>
    <property type="project" value="TreeGrafter"/>
</dbReference>
<feature type="transmembrane region" description="Helical" evidence="7">
    <location>
        <begin position="21"/>
        <end position="42"/>
    </location>
</feature>
<dbReference type="GO" id="GO:0016020">
    <property type="term" value="C:membrane"/>
    <property type="evidence" value="ECO:0007669"/>
    <property type="project" value="UniProtKB-SubCell"/>
</dbReference>
<evidence type="ECO:0000313" key="9">
    <source>
        <dbReference type="EMBL" id="BBO88604.1"/>
    </source>
</evidence>
<dbReference type="PANTHER" id="PTHR30576:SF21">
    <property type="entry name" value="UDP-GLUCOSE:UNDECAPRENYL-PHOSPHATE GLUCOSE-1-PHOSPHATE TRANSFERASE"/>
    <property type="match status" value="1"/>
</dbReference>
<comment type="similarity">
    <text evidence="2">Belongs to the bacterial sugar transferase family.</text>
</comment>
<feature type="transmembrane region" description="Helical" evidence="7">
    <location>
        <begin position="106"/>
        <end position="128"/>
    </location>
</feature>
<dbReference type="InterPro" id="IPR017475">
    <property type="entry name" value="EPS_sugar_tfrase"/>
</dbReference>
<keyword evidence="5 7" id="KW-1133">Transmembrane helix</keyword>
<dbReference type="InterPro" id="IPR017464">
    <property type="entry name" value="Sugar_tfrase_EpsB_2"/>
</dbReference>
<dbReference type="Pfam" id="PF02397">
    <property type="entry name" value="Bac_transf"/>
    <property type="match status" value="1"/>
</dbReference>
<feature type="transmembrane region" description="Helical" evidence="7">
    <location>
        <begin position="278"/>
        <end position="299"/>
    </location>
</feature>
<feature type="transmembrane region" description="Helical" evidence="7">
    <location>
        <begin position="48"/>
        <end position="67"/>
    </location>
</feature>
<dbReference type="Proteomes" id="UP000422108">
    <property type="component" value="Chromosome"/>
</dbReference>
<keyword evidence="3 9" id="KW-0808">Transferase</keyword>